<dbReference type="EMBL" id="DXDU01000118">
    <property type="protein sequence ID" value="HIY27002.1"/>
    <property type="molecule type" value="Genomic_DNA"/>
</dbReference>
<evidence type="ECO:0000313" key="3">
    <source>
        <dbReference type="Proteomes" id="UP000823915"/>
    </source>
</evidence>
<dbReference type="GO" id="GO:0003796">
    <property type="term" value="F:lysozyme activity"/>
    <property type="evidence" value="ECO:0007669"/>
    <property type="project" value="InterPro"/>
</dbReference>
<evidence type="ECO:0000313" key="2">
    <source>
        <dbReference type="EMBL" id="HIY27002.1"/>
    </source>
</evidence>
<dbReference type="PANTHER" id="PTHR34135:SF2">
    <property type="entry name" value="LYSOZYME"/>
    <property type="match status" value="1"/>
</dbReference>
<comment type="similarity">
    <text evidence="1">Belongs to the glycosyl hydrolase 25 family.</text>
</comment>
<name>A0A9D1YDK4_9FIRM</name>
<proteinExistence type="inferred from homology"/>
<dbReference type="GO" id="GO:0016052">
    <property type="term" value="P:carbohydrate catabolic process"/>
    <property type="evidence" value="ECO:0007669"/>
    <property type="project" value="TreeGrafter"/>
</dbReference>
<dbReference type="Proteomes" id="UP000823915">
    <property type="component" value="Unassembled WGS sequence"/>
</dbReference>
<dbReference type="PROSITE" id="PS51904">
    <property type="entry name" value="GLYCOSYL_HYDROL_F25_2"/>
    <property type="match status" value="1"/>
</dbReference>
<organism evidence="2 3">
    <name type="scientific">Candidatus Acutalibacter pullistercoris</name>
    <dbReference type="NCBI Taxonomy" id="2838418"/>
    <lineage>
        <taxon>Bacteria</taxon>
        <taxon>Bacillati</taxon>
        <taxon>Bacillota</taxon>
        <taxon>Clostridia</taxon>
        <taxon>Eubacteriales</taxon>
        <taxon>Acutalibacteraceae</taxon>
        <taxon>Acutalibacter</taxon>
    </lineage>
</organism>
<comment type="caution">
    <text evidence="2">The sequence shown here is derived from an EMBL/GenBank/DDBJ whole genome shotgun (WGS) entry which is preliminary data.</text>
</comment>
<dbReference type="Pfam" id="PF01183">
    <property type="entry name" value="Glyco_hydro_25"/>
    <property type="match status" value="1"/>
</dbReference>
<dbReference type="GO" id="GO:0016998">
    <property type="term" value="P:cell wall macromolecule catabolic process"/>
    <property type="evidence" value="ECO:0007669"/>
    <property type="project" value="InterPro"/>
</dbReference>
<protein>
    <submittedName>
        <fullName evidence="2">Glycoside hydrolase family 25 protein</fullName>
    </submittedName>
</protein>
<reference evidence="2" key="2">
    <citation type="submission" date="2021-04" db="EMBL/GenBank/DDBJ databases">
        <authorList>
            <person name="Gilroy R."/>
        </authorList>
    </citation>
    <scope>NUCLEOTIDE SEQUENCE</scope>
    <source>
        <strain evidence="2">1282</strain>
    </source>
</reference>
<dbReference type="AlphaFoldDB" id="A0A9D1YDK4"/>
<dbReference type="Gene3D" id="3.20.20.80">
    <property type="entry name" value="Glycosidases"/>
    <property type="match status" value="1"/>
</dbReference>
<dbReference type="InterPro" id="IPR002053">
    <property type="entry name" value="Glyco_hydro_25"/>
</dbReference>
<evidence type="ECO:0000256" key="1">
    <source>
        <dbReference type="ARBA" id="ARBA00010646"/>
    </source>
</evidence>
<reference evidence="2" key="1">
    <citation type="journal article" date="2021" name="PeerJ">
        <title>Extensive microbial diversity within the chicken gut microbiome revealed by metagenomics and culture.</title>
        <authorList>
            <person name="Gilroy R."/>
            <person name="Ravi A."/>
            <person name="Getino M."/>
            <person name="Pursley I."/>
            <person name="Horton D.L."/>
            <person name="Alikhan N.F."/>
            <person name="Baker D."/>
            <person name="Gharbi K."/>
            <person name="Hall N."/>
            <person name="Watson M."/>
            <person name="Adriaenssens E.M."/>
            <person name="Foster-Nyarko E."/>
            <person name="Jarju S."/>
            <person name="Secka A."/>
            <person name="Antonio M."/>
            <person name="Oren A."/>
            <person name="Chaudhuri R.R."/>
            <person name="La Ragione R."/>
            <person name="Hildebrand F."/>
            <person name="Pallen M.J."/>
        </authorList>
    </citation>
    <scope>NUCLEOTIDE SEQUENCE</scope>
    <source>
        <strain evidence="2">1282</strain>
    </source>
</reference>
<dbReference type="CDD" id="cd06414">
    <property type="entry name" value="GH25_LytC-like"/>
    <property type="match status" value="1"/>
</dbReference>
<accession>A0A9D1YDK4</accession>
<sequence length="288" mass="32122">MAGVLAKGIDVSEFNGPVDFAALKGKIDFAILRCGYGSDYVNQDDKEFEENVRKCQAAGIPYGAYLYSYAKTVEMAQSEARHALRLLAGKEPLYGVWYDVEDSSLPEGEALIDNVAAFCDRVAEAGYCCGVYSFLYWMVTRLNSPRLDKYLKWVAQWNSTLDYDKPVALWQYTDSGVLLGKKFDMNKAYVDFPGLCGRKEEPVDREEAAAIAREEAQQVYRENEDKYKTIADLPEWARASAQRVYTTLGLTGTGDPKDLTIDASETYARTLVVIDKVLNLLPGAAEKA</sequence>
<keyword evidence="2" id="KW-0378">Hydrolase</keyword>
<dbReference type="SUPFAM" id="SSF51445">
    <property type="entry name" value="(Trans)glycosidases"/>
    <property type="match status" value="1"/>
</dbReference>
<gene>
    <name evidence="2" type="ORF">H9838_07525</name>
</gene>
<dbReference type="GO" id="GO:0009253">
    <property type="term" value="P:peptidoglycan catabolic process"/>
    <property type="evidence" value="ECO:0007669"/>
    <property type="project" value="InterPro"/>
</dbReference>
<dbReference type="InterPro" id="IPR017853">
    <property type="entry name" value="GH"/>
</dbReference>
<dbReference type="PANTHER" id="PTHR34135">
    <property type="entry name" value="LYSOZYME"/>
    <property type="match status" value="1"/>
</dbReference>